<evidence type="ECO:0000256" key="4">
    <source>
        <dbReference type="ARBA" id="ARBA00022857"/>
    </source>
</evidence>
<dbReference type="PROSITE" id="PS01298">
    <property type="entry name" value="DAPB"/>
    <property type="match status" value="1"/>
</dbReference>
<feature type="domain" description="Dihydrodipicolinate reductase C-terminal" evidence="14">
    <location>
        <begin position="70"/>
        <end position="197"/>
    </location>
</feature>
<reference evidence="15" key="1">
    <citation type="journal article" date="2014" name="Front. Microbiol.">
        <title>High frequency of phylogenetically diverse reductive dehalogenase-homologous genes in deep subseafloor sedimentary metagenomes.</title>
        <authorList>
            <person name="Kawai M."/>
            <person name="Futagami T."/>
            <person name="Toyoda A."/>
            <person name="Takaki Y."/>
            <person name="Nishi S."/>
            <person name="Hori S."/>
            <person name="Arai W."/>
            <person name="Tsubouchi T."/>
            <person name="Morono Y."/>
            <person name="Uchiyama I."/>
            <person name="Ito T."/>
            <person name="Fujiyama A."/>
            <person name="Inagaki F."/>
            <person name="Takami H."/>
        </authorList>
    </citation>
    <scope>NUCLEOTIDE SEQUENCE</scope>
    <source>
        <strain evidence="15">Expedition CK06-06</strain>
    </source>
</reference>
<evidence type="ECO:0000313" key="15">
    <source>
        <dbReference type="EMBL" id="GAF82122.1"/>
    </source>
</evidence>
<dbReference type="Gene3D" id="3.30.360.10">
    <property type="entry name" value="Dihydrodipicolinate Reductase, domain 2"/>
    <property type="match status" value="1"/>
</dbReference>
<protein>
    <recommendedName>
        <fullName evidence="10">4-hydroxy-tetrahydrodipicolinate reductase</fullName>
        <ecNumber evidence="10">1.17.1.8</ecNumber>
    </recommendedName>
</protein>
<feature type="non-terminal residue" evidence="15">
    <location>
        <position position="1"/>
    </location>
</feature>
<dbReference type="SUPFAM" id="SSF51735">
    <property type="entry name" value="NAD(P)-binding Rossmann-fold domains"/>
    <property type="match status" value="1"/>
</dbReference>
<keyword evidence="7" id="KW-0520">NAD</keyword>
<evidence type="ECO:0000256" key="10">
    <source>
        <dbReference type="ARBA" id="ARBA00038983"/>
    </source>
</evidence>
<organism evidence="15">
    <name type="scientific">marine sediment metagenome</name>
    <dbReference type="NCBI Taxonomy" id="412755"/>
    <lineage>
        <taxon>unclassified sequences</taxon>
        <taxon>metagenomes</taxon>
        <taxon>ecological metagenomes</taxon>
    </lineage>
</organism>
<dbReference type="PANTHER" id="PTHR20836:SF0">
    <property type="entry name" value="4-HYDROXY-TETRAHYDRODIPICOLINATE REDUCTASE 1, CHLOROPLASTIC-RELATED"/>
    <property type="match status" value="1"/>
</dbReference>
<dbReference type="GO" id="GO:0009089">
    <property type="term" value="P:lysine biosynthetic process via diaminopimelate"/>
    <property type="evidence" value="ECO:0007669"/>
    <property type="project" value="InterPro"/>
</dbReference>
<keyword evidence="2" id="KW-0963">Cytoplasm</keyword>
<keyword evidence="5" id="KW-0220">Diaminopimelate biosynthesis</keyword>
<evidence type="ECO:0000256" key="8">
    <source>
        <dbReference type="ARBA" id="ARBA00023154"/>
    </source>
</evidence>
<dbReference type="Pfam" id="PF05173">
    <property type="entry name" value="DapB_C"/>
    <property type="match status" value="1"/>
</dbReference>
<dbReference type="InterPro" id="IPR023940">
    <property type="entry name" value="DHDPR_bac"/>
</dbReference>
<gene>
    <name evidence="15" type="ORF">S01H1_09179</name>
</gene>
<dbReference type="GO" id="GO:0005829">
    <property type="term" value="C:cytosol"/>
    <property type="evidence" value="ECO:0007669"/>
    <property type="project" value="TreeGrafter"/>
</dbReference>
<comment type="pathway">
    <text evidence="9">Amino-acid biosynthesis; L-lysine biosynthesis via DAP pathway; (S)-tetrahydrodipicolinate from L-aspartate: step 4/4.</text>
</comment>
<dbReference type="InterPro" id="IPR022664">
    <property type="entry name" value="DapB_N_CS"/>
</dbReference>
<dbReference type="EC" id="1.17.1.8" evidence="10"/>
<evidence type="ECO:0000256" key="3">
    <source>
        <dbReference type="ARBA" id="ARBA00022605"/>
    </source>
</evidence>
<dbReference type="GO" id="GO:0008839">
    <property type="term" value="F:4-hydroxy-tetrahydrodipicolinate reductase"/>
    <property type="evidence" value="ECO:0007669"/>
    <property type="project" value="UniProtKB-EC"/>
</dbReference>
<evidence type="ECO:0000256" key="9">
    <source>
        <dbReference type="ARBA" id="ARBA00037922"/>
    </source>
</evidence>
<evidence type="ECO:0000256" key="6">
    <source>
        <dbReference type="ARBA" id="ARBA00023002"/>
    </source>
</evidence>
<dbReference type="NCBIfam" id="TIGR00036">
    <property type="entry name" value="dapB"/>
    <property type="match status" value="1"/>
</dbReference>
<evidence type="ECO:0000256" key="5">
    <source>
        <dbReference type="ARBA" id="ARBA00022915"/>
    </source>
</evidence>
<dbReference type="Pfam" id="PF01113">
    <property type="entry name" value="DapB_N"/>
    <property type="match status" value="1"/>
</dbReference>
<evidence type="ECO:0000256" key="7">
    <source>
        <dbReference type="ARBA" id="ARBA00023027"/>
    </source>
</evidence>
<accession>X0T1S6</accession>
<dbReference type="CDD" id="cd02274">
    <property type="entry name" value="DHDPR_N"/>
    <property type="match status" value="1"/>
</dbReference>
<sequence length="209" mass="22332">NSILNDVRPDVLVDFTIATVTMPSIRIAARKGVNLVIGTTGLSDVDLGEIEQLARVNNIGAVFAPNFALGAVLMMHLANIATAHLDNAEITELHYDQKADAPSGTALMTARRMATIRSRPFLQPSQTAEVVTSRGQVVDGTTIHSVRLPGLMAHQEVVFGASGQTLTIRHDSTSRESFMPGVILAIKEVVRRKGLTLGLAALMGLEETP</sequence>
<dbReference type="GO" id="GO:0019877">
    <property type="term" value="P:diaminopimelate biosynthetic process"/>
    <property type="evidence" value="ECO:0007669"/>
    <property type="project" value="UniProtKB-KW"/>
</dbReference>
<proteinExistence type="inferred from homology"/>
<name>X0T1S6_9ZZZZ</name>
<dbReference type="Gene3D" id="3.40.50.720">
    <property type="entry name" value="NAD(P)-binding Rossmann-like Domain"/>
    <property type="match status" value="1"/>
</dbReference>
<comment type="similarity">
    <text evidence="1">Belongs to the DapB family.</text>
</comment>
<dbReference type="PIRSF" id="PIRSF000161">
    <property type="entry name" value="DHPR"/>
    <property type="match status" value="1"/>
</dbReference>
<comment type="catalytic activity">
    <reaction evidence="12">
        <text>(S)-2,3,4,5-tetrahydrodipicolinate + NAD(+) + H2O = (2S,4S)-4-hydroxy-2,3,4,5-tetrahydrodipicolinate + NADH + H(+)</text>
        <dbReference type="Rhea" id="RHEA:35323"/>
        <dbReference type="ChEBI" id="CHEBI:15377"/>
        <dbReference type="ChEBI" id="CHEBI:15378"/>
        <dbReference type="ChEBI" id="CHEBI:16845"/>
        <dbReference type="ChEBI" id="CHEBI:57540"/>
        <dbReference type="ChEBI" id="CHEBI:57945"/>
        <dbReference type="ChEBI" id="CHEBI:67139"/>
        <dbReference type="EC" id="1.17.1.8"/>
    </reaction>
</comment>
<dbReference type="PANTHER" id="PTHR20836">
    <property type="entry name" value="DIHYDRODIPICOLINATE REDUCTASE"/>
    <property type="match status" value="1"/>
</dbReference>
<comment type="catalytic activity">
    <reaction evidence="11">
        <text>(S)-2,3,4,5-tetrahydrodipicolinate + NADP(+) + H2O = (2S,4S)-4-hydroxy-2,3,4,5-tetrahydrodipicolinate + NADPH + H(+)</text>
        <dbReference type="Rhea" id="RHEA:35331"/>
        <dbReference type="ChEBI" id="CHEBI:15377"/>
        <dbReference type="ChEBI" id="CHEBI:15378"/>
        <dbReference type="ChEBI" id="CHEBI:16845"/>
        <dbReference type="ChEBI" id="CHEBI:57783"/>
        <dbReference type="ChEBI" id="CHEBI:58349"/>
        <dbReference type="ChEBI" id="CHEBI:67139"/>
        <dbReference type="EC" id="1.17.1.8"/>
    </reaction>
</comment>
<dbReference type="FunFam" id="3.30.360.10:FF:000009">
    <property type="entry name" value="4-hydroxy-tetrahydrodipicolinate reductase"/>
    <property type="match status" value="1"/>
</dbReference>
<keyword evidence="4" id="KW-0521">NADP</keyword>
<evidence type="ECO:0000259" key="14">
    <source>
        <dbReference type="Pfam" id="PF05173"/>
    </source>
</evidence>
<dbReference type="AlphaFoldDB" id="X0T1S6"/>
<feature type="domain" description="Dihydrodipicolinate reductase N-terminal" evidence="13">
    <location>
        <begin position="6"/>
        <end position="67"/>
    </location>
</feature>
<keyword evidence="6" id="KW-0560">Oxidoreductase</keyword>
<dbReference type="InterPro" id="IPR022663">
    <property type="entry name" value="DapB_C"/>
</dbReference>
<dbReference type="EMBL" id="BARS01004691">
    <property type="protein sequence ID" value="GAF82122.1"/>
    <property type="molecule type" value="Genomic_DNA"/>
</dbReference>
<evidence type="ECO:0000259" key="13">
    <source>
        <dbReference type="Pfam" id="PF01113"/>
    </source>
</evidence>
<dbReference type="InterPro" id="IPR000846">
    <property type="entry name" value="DapB_N"/>
</dbReference>
<keyword evidence="3" id="KW-0028">Amino-acid biosynthesis</keyword>
<dbReference type="SUPFAM" id="SSF55347">
    <property type="entry name" value="Glyceraldehyde-3-phosphate dehydrogenase-like, C-terminal domain"/>
    <property type="match status" value="1"/>
</dbReference>
<evidence type="ECO:0000256" key="1">
    <source>
        <dbReference type="ARBA" id="ARBA00006642"/>
    </source>
</evidence>
<evidence type="ECO:0000256" key="2">
    <source>
        <dbReference type="ARBA" id="ARBA00022490"/>
    </source>
</evidence>
<keyword evidence="8" id="KW-0457">Lysine biosynthesis</keyword>
<dbReference type="InterPro" id="IPR036291">
    <property type="entry name" value="NAD(P)-bd_dom_sf"/>
</dbReference>
<comment type="caution">
    <text evidence="15">The sequence shown here is derived from an EMBL/GenBank/DDBJ whole genome shotgun (WGS) entry which is preliminary data.</text>
</comment>
<evidence type="ECO:0000256" key="12">
    <source>
        <dbReference type="ARBA" id="ARBA00049396"/>
    </source>
</evidence>
<evidence type="ECO:0000256" key="11">
    <source>
        <dbReference type="ARBA" id="ARBA00049080"/>
    </source>
</evidence>